<dbReference type="InterPro" id="IPR027417">
    <property type="entry name" value="P-loop_NTPase"/>
</dbReference>
<dbReference type="PROSITE" id="PS51379">
    <property type="entry name" value="4FE4S_FER_2"/>
    <property type="match status" value="2"/>
</dbReference>
<dbReference type="PANTHER" id="PTHR43534:SF1">
    <property type="entry name" value="4FE-4S CLUSTER CONTAINING PARA FAMILY ATPASE PROTEIN"/>
    <property type="match status" value="1"/>
</dbReference>
<dbReference type="Gene3D" id="3.30.70.20">
    <property type="match status" value="1"/>
</dbReference>
<organism evidence="2">
    <name type="scientific">marine sediment metagenome</name>
    <dbReference type="NCBI Taxonomy" id="412755"/>
    <lineage>
        <taxon>unclassified sequences</taxon>
        <taxon>metagenomes</taxon>
        <taxon>ecological metagenomes</taxon>
    </lineage>
</organism>
<dbReference type="AlphaFoldDB" id="X1FHU7"/>
<evidence type="ECO:0000259" key="1">
    <source>
        <dbReference type="PROSITE" id="PS51379"/>
    </source>
</evidence>
<dbReference type="PROSITE" id="PS00198">
    <property type="entry name" value="4FE4S_FER_1"/>
    <property type="match status" value="1"/>
</dbReference>
<proteinExistence type="predicted"/>
<dbReference type="CDD" id="cd03110">
    <property type="entry name" value="SIMIBI_bact_arch"/>
    <property type="match status" value="1"/>
</dbReference>
<sequence length="286" mass="31217">MKEVVVLSGKGGTGKTSLVASFAALAQSKVLVDCDVDAADLYLLLKPQVTEENEFWSGQVAFIDKKECTECGLCQEMCRFGAIKDYFVDKISCEGCGLCSQICPVNAIIMQSCMAGHWFISETSYGTLIHAKLGITEENSGKLVTLVRNSARLVAEEEKFDYIISDGPPGIGCPVIASLSGANLALLVIEPTLSGIHDLERVIGVCRHFGIPILVCINKYDINEENSYRIEAYCHKSDIEVAVKIPFDNVVTEAIVEGLPVVEYSDGKVTQQVRELWKIVSVKLNN</sequence>
<comment type="caution">
    <text evidence="2">The sequence shown here is derived from an EMBL/GenBank/DDBJ whole genome shotgun (WGS) entry which is preliminary data.</text>
</comment>
<dbReference type="PANTHER" id="PTHR43534">
    <property type="entry name" value="MIND SUPERFAMILY P-LOOP ATPASE CONTAINING AN INSERTED FERREDOXIN DOMAIN"/>
    <property type="match status" value="1"/>
</dbReference>
<reference evidence="2" key="1">
    <citation type="journal article" date="2014" name="Front. Microbiol.">
        <title>High frequency of phylogenetically diverse reductive dehalogenase-homologous genes in deep subseafloor sedimentary metagenomes.</title>
        <authorList>
            <person name="Kawai M."/>
            <person name="Futagami T."/>
            <person name="Toyoda A."/>
            <person name="Takaki Y."/>
            <person name="Nishi S."/>
            <person name="Hori S."/>
            <person name="Arai W."/>
            <person name="Tsubouchi T."/>
            <person name="Morono Y."/>
            <person name="Uchiyama I."/>
            <person name="Ito T."/>
            <person name="Fujiyama A."/>
            <person name="Inagaki F."/>
            <person name="Takami H."/>
        </authorList>
    </citation>
    <scope>NUCLEOTIDE SEQUENCE</scope>
    <source>
        <strain evidence="2">Expedition CK06-06</strain>
    </source>
</reference>
<dbReference type="InterPro" id="IPR017900">
    <property type="entry name" value="4Fe4S_Fe_S_CS"/>
</dbReference>
<dbReference type="EMBL" id="BARU01000410">
    <property type="protein sequence ID" value="GAH20368.1"/>
    <property type="molecule type" value="Genomic_DNA"/>
</dbReference>
<dbReference type="Gene3D" id="3.40.50.300">
    <property type="entry name" value="P-loop containing nucleotide triphosphate hydrolases"/>
    <property type="match status" value="1"/>
</dbReference>
<evidence type="ECO:0000313" key="2">
    <source>
        <dbReference type="EMBL" id="GAH20368.1"/>
    </source>
</evidence>
<name>X1FHU7_9ZZZZ</name>
<feature type="domain" description="4Fe-4S ferredoxin-type" evidence="1">
    <location>
        <begin position="59"/>
        <end position="83"/>
    </location>
</feature>
<feature type="domain" description="4Fe-4S ferredoxin-type" evidence="1">
    <location>
        <begin position="84"/>
        <end position="113"/>
    </location>
</feature>
<dbReference type="Pfam" id="PF00037">
    <property type="entry name" value="Fer4"/>
    <property type="match status" value="2"/>
</dbReference>
<gene>
    <name evidence="2" type="ORF">S03H2_01412</name>
</gene>
<dbReference type="SUPFAM" id="SSF52540">
    <property type="entry name" value="P-loop containing nucleoside triphosphate hydrolases"/>
    <property type="match status" value="1"/>
</dbReference>
<dbReference type="SUPFAM" id="SSF54862">
    <property type="entry name" value="4Fe-4S ferredoxins"/>
    <property type="match status" value="1"/>
</dbReference>
<dbReference type="InterPro" id="IPR002586">
    <property type="entry name" value="CobQ/CobB/MinD/ParA_Nub-bd_dom"/>
</dbReference>
<dbReference type="Pfam" id="PF01656">
    <property type="entry name" value="CbiA"/>
    <property type="match status" value="1"/>
</dbReference>
<dbReference type="InterPro" id="IPR017896">
    <property type="entry name" value="4Fe4S_Fe-S-bd"/>
</dbReference>
<accession>X1FHU7</accession>
<protein>
    <recommendedName>
        <fullName evidence="1">4Fe-4S ferredoxin-type domain-containing protein</fullName>
    </recommendedName>
</protein>